<evidence type="ECO:0000256" key="1">
    <source>
        <dbReference type="ARBA" id="ARBA00023015"/>
    </source>
</evidence>
<dbReference type="PANTHER" id="PTHR10270">
    <property type="entry name" value="SOX TRANSCRIPTION FACTOR"/>
    <property type="match status" value="1"/>
</dbReference>
<dbReference type="RefSeq" id="XP_008593224.1">
    <property type="nucleotide sequence ID" value="XM_008595002.1"/>
</dbReference>
<evidence type="ECO:0000313" key="10">
    <source>
        <dbReference type="RefSeq" id="XP_008593224.1"/>
    </source>
</evidence>
<dbReference type="SMART" id="SM00398">
    <property type="entry name" value="HMG"/>
    <property type="match status" value="1"/>
</dbReference>
<protein>
    <submittedName>
        <fullName evidence="10">Transcription factor SOX-17</fullName>
    </submittedName>
</protein>
<feature type="DNA-binding region" description="HMG box" evidence="5">
    <location>
        <begin position="68"/>
        <end position="136"/>
    </location>
</feature>
<evidence type="ECO:0000256" key="6">
    <source>
        <dbReference type="SAM" id="MobiDB-lite"/>
    </source>
</evidence>
<dbReference type="InterPro" id="IPR021934">
    <property type="entry name" value="Sox_C"/>
</dbReference>
<accession>A0ABM0SK33</accession>
<reference evidence="10" key="1">
    <citation type="submission" date="2025-08" db="UniProtKB">
        <authorList>
            <consortium name="RefSeq"/>
        </authorList>
    </citation>
    <scope>IDENTIFICATION</scope>
</reference>
<evidence type="ECO:0000259" key="8">
    <source>
        <dbReference type="PROSITE" id="PS51516"/>
    </source>
</evidence>
<feature type="domain" description="HMG box" evidence="7">
    <location>
        <begin position="68"/>
        <end position="136"/>
    </location>
</feature>
<feature type="compositionally biased region" description="Low complexity" evidence="6">
    <location>
        <begin position="47"/>
        <end position="61"/>
    </location>
</feature>
<dbReference type="InterPro" id="IPR009071">
    <property type="entry name" value="HMG_box_dom"/>
</dbReference>
<evidence type="ECO:0000256" key="4">
    <source>
        <dbReference type="ARBA" id="ARBA00023242"/>
    </source>
</evidence>
<proteinExistence type="predicted"/>
<dbReference type="PANTHER" id="PTHR10270:SF216">
    <property type="entry name" value="TRANSCRIPTION FACTOR SOX-17"/>
    <property type="match status" value="1"/>
</dbReference>
<evidence type="ECO:0000313" key="9">
    <source>
        <dbReference type="Proteomes" id="UP000694923"/>
    </source>
</evidence>
<sequence length="257" mass="27835">MSSPDAGYASDDQSQPRSALPAVMAGLGPCPWAESLSPLGDMKVKGEAAASSGAPAGAAGRAKGESRIRRPMNAFMVWAKDERKRLAQQNPDLHNAELSKMLGKSWKALTLAEKRPFVEEAERLRVQHMQDHPNYKYRPRRRKQVKRLKRVEGGFLHGLAEPQAAAPAAPAGPGQPSPPPEALPCRDAADPGQPAELLGEMDRTEFEQYLHFVCKPEMGLPYQGHDSGVNLPDSHGAISSVVSDASSAVYYCNYPDV</sequence>
<dbReference type="Gene3D" id="1.10.30.10">
    <property type="entry name" value="High mobility group box domain"/>
    <property type="match status" value="1"/>
</dbReference>
<keyword evidence="9" id="KW-1185">Reference proteome</keyword>
<keyword evidence="4 5" id="KW-0539">Nucleus</keyword>
<name>A0ABM0SK33_GALVR</name>
<keyword evidence="3" id="KW-0804">Transcription</keyword>
<dbReference type="Pfam" id="PF00505">
    <property type="entry name" value="HMG_box"/>
    <property type="match status" value="1"/>
</dbReference>
<dbReference type="Proteomes" id="UP000694923">
    <property type="component" value="Unplaced"/>
</dbReference>
<dbReference type="GeneID" id="103610949"/>
<keyword evidence="1" id="KW-0805">Transcription regulation</keyword>
<gene>
    <name evidence="10" type="primary">SOX17</name>
</gene>
<organism evidence="9 10">
    <name type="scientific">Galeopterus variegatus</name>
    <name type="common">Malayan flying lemur</name>
    <name type="synonym">Cynocephalus variegatus</name>
    <dbReference type="NCBI Taxonomy" id="482537"/>
    <lineage>
        <taxon>Eukaryota</taxon>
        <taxon>Metazoa</taxon>
        <taxon>Chordata</taxon>
        <taxon>Craniata</taxon>
        <taxon>Vertebrata</taxon>
        <taxon>Euteleostomi</taxon>
        <taxon>Mammalia</taxon>
        <taxon>Eutheria</taxon>
        <taxon>Euarchontoglires</taxon>
        <taxon>Dermoptera</taxon>
        <taxon>Cynocephalidae</taxon>
        <taxon>Galeopterus</taxon>
    </lineage>
</organism>
<evidence type="ECO:0000259" key="7">
    <source>
        <dbReference type="PROSITE" id="PS50118"/>
    </source>
</evidence>
<dbReference type="CDD" id="cd22047">
    <property type="entry name" value="HMG-box_SoxF_SOX17"/>
    <property type="match status" value="1"/>
</dbReference>
<dbReference type="InterPro" id="IPR036910">
    <property type="entry name" value="HMG_box_dom_sf"/>
</dbReference>
<evidence type="ECO:0000256" key="2">
    <source>
        <dbReference type="ARBA" id="ARBA00023125"/>
    </source>
</evidence>
<evidence type="ECO:0000256" key="5">
    <source>
        <dbReference type="PROSITE-ProRule" id="PRU00267"/>
    </source>
</evidence>
<feature type="compositionally biased region" description="Pro residues" evidence="6">
    <location>
        <begin position="173"/>
        <end position="182"/>
    </location>
</feature>
<dbReference type="PROSITE" id="PS51516">
    <property type="entry name" value="SOX_C"/>
    <property type="match status" value="1"/>
</dbReference>
<feature type="region of interest" description="Disordered" evidence="6">
    <location>
        <begin position="1"/>
        <end position="24"/>
    </location>
</feature>
<dbReference type="PROSITE" id="PS50118">
    <property type="entry name" value="HMG_BOX_2"/>
    <property type="match status" value="1"/>
</dbReference>
<dbReference type="SUPFAM" id="SSF47095">
    <property type="entry name" value="HMG-box"/>
    <property type="match status" value="1"/>
</dbReference>
<feature type="domain" description="Sox C-terminal" evidence="8">
    <location>
        <begin position="139"/>
        <end position="256"/>
    </location>
</feature>
<evidence type="ECO:0000256" key="3">
    <source>
        <dbReference type="ARBA" id="ARBA00023163"/>
    </source>
</evidence>
<feature type="region of interest" description="Disordered" evidence="6">
    <location>
        <begin position="45"/>
        <end position="66"/>
    </location>
</feature>
<feature type="region of interest" description="Disordered" evidence="6">
    <location>
        <begin position="164"/>
        <end position="195"/>
    </location>
</feature>
<dbReference type="InterPro" id="IPR050140">
    <property type="entry name" value="SRY-related_HMG-box_TF-like"/>
</dbReference>
<keyword evidence="2 5" id="KW-0238">DNA-binding</keyword>